<name>A0AAE3ZDC0_9ACTN</name>
<protein>
    <submittedName>
        <fullName evidence="1">Phage infection (PIP) family protein YhgE</fullName>
    </submittedName>
</protein>
<evidence type="ECO:0000313" key="1">
    <source>
        <dbReference type="EMBL" id="MDR7301459.1"/>
    </source>
</evidence>
<comment type="caution">
    <text evidence="1">The sequence shown here is derived from an EMBL/GenBank/DDBJ whole genome shotgun (WGS) entry which is preliminary data.</text>
</comment>
<dbReference type="EMBL" id="JAVDXW010000001">
    <property type="protein sequence ID" value="MDR7301459.1"/>
    <property type="molecule type" value="Genomic_DNA"/>
</dbReference>
<sequence length="92" mass="9461">MEDPVQMAGVEEVRAGIALANQKASEGIAALQQATLALEEAQQALATATQGSSQEEIQHAYGMLAEATQTLNGVQGTVQASISSTEGYAGRL</sequence>
<gene>
    <name evidence="1" type="ORF">JOF55_001640</name>
</gene>
<proteinExistence type="predicted"/>
<dbReference type="AlphaFoldDB" id="A0AAE3ZDC0"/>
<dbReference type="Proteomes" id="UP001180845">
    <property type="component" value="Unassembled WGS sequence"/>
</dbReference>
<keyword evidence="2" id="KW-1185">Reference proteome</keyword>
<evidence type="ECO:0000313" key="2">
    <source>
        <dbReference type="Proteomes" id="UP001180845"/>
    </source>
</evidence>
<accession>A0AAE3ZDC0</accession>
<organism evidence="1 2">
    <name type="scientific">Haloactinomyces albus</name>
    <dbReference type="NCBI Taxonomy" id="1352928"/>
    <lineage>
        <taxon>Bacteria</taxon>
        <taxon>Bacillati</taxon>
        <taxon>Actinomycetota</taxon>
        <taxon>Actinomycetes</taxon>
        <taxon>Actinopolysporales</taxon>
        <taxon>Actinopolysporaceae</taxon>
        <taxon>Haloactinomyces</taxon>
    </lineage>
</organism>
<reference evidence="1" key="1">
    <citation type="submission" date="2023-07" db="EMBL/GenBank/DDBJ databases">
        <title>Sequencing the genomes of 1000 actinobacteria strains.</title>
        <authorList>
            <person name="Klenk H.-P."/>
        </authorList>
    </citation>
    <scope>NUCLEOTIDE SEQUENCE</scope>
    <source>
        <strain evidence="1">DSM 45977</strain>
    </source>
</reference>